<dbReference type="Gene3D" id="3.40.50.12230">
    <property type="match status" value="1"/>
</dbReference>
<organism evidence="8 9">
    <name type="scientific">Selenihalanaerobacter shriftii</name>
    <dbReference type="NCBI Taxonomy" id="142842"/>
    <lineage>
        <taxon>Bacteria</taxon>
        <taxon>Bacillati</taxon>
        <taxon>Bacillota</taxon>
        <taxon>Clostridia</taxon>
        <taxon>Halanaerobiales</taxon>
        <taxon>Halobacteroidaceae</taxon>
        <taxon>Selenihalanaerobacter</taxon>
    </lineage>
</organism>
<dbReference type="NCBIfam" id="TIGR00460">
    <property type="entry name" value="fmt"/>
    <property type="match status" value="1"/>
</dbReference>
<keyword evidence="3 5" id="KW-0808">Transferase</keyword>
<dbReference type="InterPro" id="IPR041711">
    <property type="entry name" value="Met-tRNA-FMT_N"/>
</dbReference>
<dbReference type="OrthoDB" id="9802815at2"/>
<name>A0A1T4JLA4_9FIRM</name>
<dbReference type="EMBL" id="FUWM01000003">
    <property type="protein sequence ID" value="SJZ30931.1"/>
    <property type="molecule type" value="Genomic_DNA"/>
</dbReference>
<dbReference type="EC" id="2.1.2.9" evidence="2 5"/>
<evidence type="ECO:0000259" key="6">
    <source>
        <dbReference type="Pfam" id="PF00551"/>
    </source>
</evidence>
<feature type="binding site" evidence="5">
    <location>
        <begin position="110"/>
        <end position="113"/>
    </location>
    <ligand>
        <name>(6S)-5,6,7,8-tetrahydrofolate</name>
        <dbReference type="ChEBI" id="CHEBI:57453"/>
    </ligand>
</feature>
<dbReference type="InterPro" id="IPR005794">
    <property type="entry name" value="Fmt"/>
</dbReference>
<evidence type="ECO:0000256" key="3">
    <source>
        <dbReference type="ARBA" id="ARBA00022679"/>
    </source>
</evidence>
<keyword evidence="9" id="KW-1185">Reference proteome</keyword>
<dbReference type="FunFam" id="3.40.50.12230:FF:000001">
    <property type="entry name" value="Methionyl-tRNA formyltransferase"/>
    <property type="match status" value="1"/>
</dbReference>
<dbReference type="RefSeq" id="WP_078808676.1">
    <property type="nucleotide sequence ID" value="NZ_FUWM01000003.1"/>
</dbReference>
<proteinExistence type="inferred from homology"/>
<comment type="function">
    <text evidence="5">Attaches a formyl group to the free amino group of methionyl-tRNA(fMet). The formyl group appears to play a dual role in the initiator identity of N-formylmethionyl-tRNA by promoting its recognition by IF2 and preventing the misappropriation of this tRNA by the elongation apparatus.</text>
</comment>
<dbReference type="CDD" id="cd08646">
    <property type="entry name" value="FMT_core_Met-tRNA-FMT_N"/>
    <property type="match status" value="1"/>
</dbReference>
<evidence type="ECO:0000256" key="5">
    <source>
        <dbReference type="HAMAP-Rule" id="MF_00182"/>
    </source>
</evidence>
<dbReference type="PANTHER" id="PTHR11138">
    <property type="entry name" value="METHIONYL-TRNA FORMYLTRANSFERASE"/>
    <property type="match status" value="1"/>
</dbReference>
<comment type="catalytic activity">
    <reaction evidence="5">
        <text>L-methionyl-tRNA(fMet) + (6R)-10-formyltetrahydrofolate = N-formyl-L-methionyl-tRNA(fMet) + (6S)-5,6,7,8-tetrahydrofolate + H(+)</text>
        <dbReference type="Rhea" id="RHEA:24380"/>
        <dbReference type="Rhea" id="RHEA-COMP:9952"/>
        <dbReference type="Rhea" id="RHEA-COMP:9953"/>
        <dbReference type="ChEBI" id="CHEBI:15378"/>
        <dbReference type="ChEBI" id="CHEBI:57453"/>
        <dbReference type="ChEBI" id="CHEBI:78530"/>
        <dbReference type="ChEBI" id="CHEBI:78844"/>
        <dbReference type="ChEBI" id="CHEBI:195366"/>
        <dbReference type="EC" id="2.1.2.9"/>
    </reaction>
</comment>
<dbReference type="InterPro" id="IPR002376">
    <property type="entry name" value="Formyl_transf_N"/>
</dbReference>
<dbReference type="InterPro" id="IPR036477">
    <property type="entry name" value="Formyl_transf_N_sf"/>
</dbReference>
<dbReference type="PROSITE" id="PS00373">
    <property type="entry name" value="GART"/>
    <property type="match status" value="1"/>
</dbReference>
<dbReference type="Proteomes" id="UP000190625">
    <property type="component" value="Unassembled WGS sequence"/>
</dbReference>
<dbReference type="GO" id="GO:0004479">
    <property type="term" value="F:methionyl-tRNA formyltransferase activity"/>
    <property type="evidence" value="ECO:0007669"/>
    <property type="project" value="UniProtKB-UniRule"/>
</dbReference>
<dbReference type="SUPFAM" id="SSF50486">
    <property type="entry name" value="FMT C-terminal domain-like"/>
    <property type="match status" value="1"/>
</dbReference>
<dbReference type="Pfam" id="PF02911">
    <property type="entry name" value="Formyl_trans_C"/>
    <property type="match status" value="1"/>
</dbReference>
<dbReference type="HAMAP" id="MF_00182">
    <property type="entry name" value="Formyl_trans"/>
    <property type="match status" value="1"/>
</dbReference>
<dbReference type="PANTHER" id="PTHR11138:SF5">
    <property type="entry name" value="METHIONYL-TRNA FORMYLTRANSFERASE, MITOCHONDRIAL"/>
    <property type="match status" value="1"/>
</dbReference>
<dbReference type="CDD" id="cd08704">
    <property type="entry name" value="Met_tRNA_FMT_C"/>
    <property type="match status" value="1"/>
</dbReference>
<gene>
    <name evidence="5" type="primary">fmt</name>
    <name evidence="8" type="ORF">SAMN02745118_00141</name>
</gene>
<dbReference type="InterPro" id="IPR001555">
    <property type="entry name" value="GART_AS"/>
</dbReference>
<dbReference type="STRING" id="142842.SAMN02745118_00141"/>
<evidence type="ECO:0000313" key="8">
    <source>
        <dbReference type="EMBL" id="SJZ30931.1"/>
    </source>
</evidence>
<evidence type="ECO:0000259" key="7">
    <source>
        <dbReference type="Pfam" id="PF02911"/>
    </source>
</evidence>
<evidence type="ECO:0000313" key="9">
    <source>
        <dbReference type="Proteomes" id="UP000190625"/>
    </source>
</evidence>
<reference evidence="9" key="1">
    <citation type="submission" date="2017-02" db="EMBL/GenBank/DDBJ databases">
        <authorList>
            <person name="Varghese N."/>
            <person name="Submissions S."/>
        </authorList>
    </citation>
    <scope>NUCLEOTIDE SEQUENCE [LARGE SCALE GENOMIC DNA]</scope>
    <source>
        <strain evidence="9">ATCC BAA-73</strain>
    </source>
</reference>
<dbReference type="InterPro" id="IPR044135">
    <property type="entry name" value="Met-tRNA-FMT_C"/>
</dbReference>
<dbReference type="Pfam" id="PF00551">
    <property type="entry name" value="Formyl_trans_N"/>
    <property type="match status" value="1"/>
</dbReference>
<dbReference type="GO" id="GO:0005829">
    <property type="term" value="C:cytosol"/>
    <property type="evidence" value="ECO:0007669"/>
    <property type="project" value="TreeGrafter"/>
</dbReference>
<sequence length="326" mass="36083">MDLIFMGTPDFSVPTLEKLIKTEFINVIGVVTQPDRPRGRGQKLKPSPVKAKALEFDLPVIQPEDINGDEAINQLKELNPDTIIVIAYGQILSKEILELPEFGCINVHASLLPEYRGSGPLHRVIINGEEKTGVTTMYMGEGLDTGDIILKEEIGIAKKETVGSLHDKLAGLGADVLIETLELIKSNKAPRTPQDDRKASYAQKITKDEGLIDWTASAKEIRNLIRGMNPWPGAYTYHKGKRLKIWNSKIYDSKTKPSVIPGTVVDIKAEKGFIIQSGEGQLLMIEVQPENKQRMSANDYLRGYNLEEGTVLTTDPSLSGEYNVTD</sequence>
<accession>A0A1T4JLA4</accession>
<keyword evidence="4 5" id="KW-0648">Protein biosynthesis</keyword>
<protein>
    <recommendedName>
        <fullName evidence="2 5">Methionyl-tRNA formyltransferase</fullName>
        <ecNumber evidence="2 5">2.1.2.9</ecNumber>
    </recommendedName>
</protein>
<dbReference type="InterPro" id="IPR005793">
    <property type="entry name" value="Formyl_trans_C"/>
</dbReference>
<dbReference type="SUPFAM" id="SSF53328">
    <property type="entry name" value="Formyltransferase"/>
    <property type="match status" value="1"/>
</dbReference>
<dbReference type="InterPro" id="IPR011034">
    <property type="entry name" value="Formyl_transferase-like_C_sf"/>
</dbReference>
<feature type="domain" description="Formyl transferase C-terminal" evidence="7">
    <location>
        <begin position="204"/>
        <end position="305"/>
    </location>
</feature>
<evidence type="ECO:0000256" key="2">
    <source>
        <dbReference type="ARBA" id="ARBA00012261"/>
    </source>
</evidence>
<evidence type="ECO:0000256" key="1">
    <source>
        <dbReference type="ARBA" id="ARBA00010699"/>
    </source>
</evidence>
<evidence type="ECO:0000256" key="4">
    <source>
        <dbReference type="ARBA" id="ARBA00022917"/>
    </source>
</evidence>
<comment type="similarity">
    <text evidence="1 5">Belongs to the Fmt family.</text>
</comment>
<feature type="domain" description="Formyl transferase N-terminal" evidence="6">
    <location>
        <begin position="5"/>
        <end position="181"/>
    </location>
</feature>
<dbReference type="AlphaFoldDB" id="A0A1T4JLA4"/>